<proteinExistence type="predicted"/>
<accession>A0A022WC71</accession>
<organism evidence="1">
    <name type="scientific">Trichophyton rubrum CBS 288.86</name>
    <dbReference type="NCBI Taxonomy" id="1215330"/>
    <lineage>
        <taxon>Eukaryota</taxon>
        <taxon>Fungi</taxon>
        <taxon>Dikarya</taxon>
        <taxon>Ascomycota</taxon>
        <taxon>Pezizomycotina</taxon>
        <taxon>Eurotiomycetes</taxon>
        <taxon>Eurotiomycetidae</taxon>
        <taxon>Onygenales</taxon>
        <taxon>Arthrodermataceae</taxon>
        <taxon>Trichophyton</taxon>
    </lineage>
</organism>
<evidence type="ECO:0000313" key="1">
    <source>
        <dbReference type="EMBL" id="EZF55962.1"/>
    </source>
</evidence>
<gene>
    <name evidence="1" type="ORF">H103_01588</name>
</gene>
<name>A0A022WC71_TRIRU</name>
<dbReference type="EMBL" id="KK207732">
    <property type="protein sequence ID" value="EZF55962.1"/>
    <property type="molecule type" value="Genomic_DNA"/>
</dbReference>
<protein>
    <submittedName>
        <fullName evidence="1">Uncharacterized protein</fullName>
    </submittedName>
</protein>
<dbReference type="AlphaFoldDB" id="A0A022WC71"/>
<dbReference type="HOGENOM" id="CLU_2905785_0_0_1"/>
<sequence length="62" mass="6785">MDSEVSHSFACRVKDTLPSSAGSLCLKRTDKTSALHAGTGVPCDITRYLRTNICYFCDSVVR</sequence>
<dbReference type="Proteomes" id="UP000023758">
    <property type="component" value="Unassembled WGS sequence"/>
</dbReference>
<reference evidence="1" key="1">
    <citation type="submission" date="2014-02" db="EMBL/GenBank/DDBJ databases">
        <title>The Genome Sequence of Trichophyton rubrum (morphotype fischeri) CBS 288.86.</title>
        <authorList>
            <consortium name="The Broad Institute Genomics Platform"/>
            <person name="Cuomo C.A."/>
            <person name="White T.C."/>
            <person name="Graser Y."/>
            <person name="Martinez-Rossi N."/>
            <person name="Heitman J."/>
            <person name="Young S.K."/>
            <person name="Zeng Q."/>
            <person name="Gargeya S."/>
            <person name="Abouelleil A."/>
            <person name="Alvarado L."/>
            <person name="Chapman S.B."/>
            <person name="Gainer-Dewar J."/>
            <person name="Goldberg J."/>
            <person name="Griggs A."/>
            <person name="Gujja S."/>
            <person name="Hansen M."/>
            <person name="Howarth C."/>
            <person name="Imamovic A."/>
            <person name="Larimer J."/>
            <person name="Martinez D."/>
            <person name="Murphy C."/>
            <person name="Pearson M.D."/>
            <person name="Persinoti G."/>
            <person name="Poon T."/>
            <person name="Priest M."/>
            <person name="Roberts A.D."/>
            <person name="Saif S."/>
            <person name="Shea T.D."/>
            <person name="Sykes S.N."/>
            <person name="Wortman J."/>
            <person name="Nusbaum C."/>
            <person name="Birren B."/>
        </authorList>
    </citation>
    <scope>NUCLEOTIDE SEQUENCE [LARGE SCALE GENOMIC DNA]</scope>
    <source>
        <strain evidence="1">CBS 288.86</strain>
    </source>
</reference>